<dbReference type="EC" id="1.3.1.-" evidence="4"/>
<dbReference type="AlphaFoldDB" id="W6RTP6"/>
<dbReference type="OrthoDB" id="9780707at2"/>
<dbReference type="PANTHER" id="PTHR36925">
    <property type="entry name" value="COBALT-PRECORRIN-6A REDUCTASE"/>
    <property type="match status" value="1"/>
</dbReference>
<reference evidence="4 5" key="1">
    <citation type="submission" date="2013-11" db="EMBL/GenBank/DDBJ databases">
        <title>Complete genome sequence of Clostridum sp. M2/40.</title>
        <authorList>
            <person name="Wibberg D."/>
            <person name="Puehler A."/>
            <person name="Schlueter A."/>
        </authorList>
    </citation>
    <scope>NUCLEOTIDE SEQUENCE [LARGE SCALE GENOMIC DNA]</scope>
    <source>
        <strain evidence="5">M2/40</strain>
    </source>
</reference>
<dbReference type="GO" id="GO:0016994">
    <property type="term" value="F:precorrin-6A reductase activity"/>
    <property type="evidence" value="ECO:0007669"/>
    <property type="project" value="InterPro"/>
</dbReference>
<gene>
    <name evidence="4" type="ORF">CM240_0498</name>
</gene>
<dbReference type="GO" id="GO:0009236">
    <property type="term" value="P:cobalamin biosynthetic process"/>
    <property type="evidence" value="ECO:0007669"/>
    <property type="project" value="UniProtKB-UniPathway"/>
</dbReference>
<keyword evidence="5" id="KW-1185">Reference proteome</keyword>
<dbReference type="RefSeq" id="WP_044036149.1">
    <property type="nucleotide sequence ID" value="NZ_HG917868.1"/>
</dbReference>
<dbReference type="STRING" id="1216932.CM240_0498"/>
<evidence type="ECO:0000313" key="4">
    <source>
        <dbReference type="EMBL" id="CDM67663.1"/>
    </source>
</evidence>
<dbReference type="PANTHER" id="PTHR36925:SF1">
    <property type="entry name" value="COBALT-PRECORRIN-6A REDUCTASE"/>
    <property type="match status" value="1"/>
</dbReference>
<accession>W6RTP6</accession>
<organism evidence="4 5">
    <name type="scientific">Clostridium bornimense</name>
    <dbReference type="NCBI Taxonomy" id="1216932"/>
    <lineage>
        <taxon>Bacteria</taxon>
        <taxon>Bacillati</taxon>
        <taxon>Bacillota</taxon>
        <taxon>Clostridia</taxon>
        <taxon>Eubacteriales</taxon>
        <taxon>Clostridiaceae</taxon>
        <taxon>Clostridium</taxon>
    </lineage>
</organism>
<dbReference type="InterPro" id="IPR003723">
    <property type="entry name" value="Precorrin-6x_reduct"/>
</dbReference>
<comment type="pathway">
    <text evidence="1">Cofactor biosynthesis; adenosylcobalamin biosynthesis.</text>
</comment>
<dbReference type="PATRIC" id="fig|1216932.3.peg.483"/>
<name>W6RTP6_9CLOT</name>
<dbReference type="EMBL" id="HG917868">
    <property type="protein sequence ID" value="CDM67663.1"/>
    <property type="molecule type" value="Genomic_DNA"/>
</dbReference>
<dbReference type="NCBIfam" id="NF005970">
    <property type="entry name" value="PRK08057.1-4"/>
    <property type="match status" value="1"/>
</dbReference>
<dbReference type="eggNOG" id="COG2099">
    <property type="taxonomic scope" value="Bacteria"/>
</dbReference>
<dbReference type="UniPathway" id="UPA00148"/>
<sequence length="253" mass="28570">MIGFILGTSEGKKILSLINQYTDDVVVSTATSYGGELLKEYKTKYINIKPLDENGFKDLINDFNITVLVDGSHPYAKEVSNTAIKVCKAMNIGYIRYERKSYFSDIEEGIIKIDKYEELEEVLKNIDGNILNTTGSNNISLISNLNISNRIIHRIMPYPEIIRKLLDIGVNMEDIIAIKGPFGYELNEGIIKEYNIKAIITKDSGIEGGTKEKVEAALSNNAKVIVVSRPKVNYGQTFDDVEEMIRYIKETYF</sequence>
<evidence type="ECO:0000256" key="3">
    <source>
        <dbReference type="ARBA" id="ARBA00023002"/>
    </source>
</evidence>
<evidence type="ECO:0000256" key="1">
    <source>
        <dbReference type="ARBA" id="ARBA00004953"/>
    </source>
</evidence>
<dbReference type="PROSITE" id="PS51014">
    <property type="entry name" value="COBK_CBIJ"/>
    <property type="match status" value="1"/>
</dbReference>
<dbReference type="Pfam" id="PF02571">
    <property type="entry name" value="CbiJ"/>
    <property type="match status" value="1"/>
</dbReference>
<evidence type="ECO:0000313" key="5">
    <source>
        <dbReference type="Proteomes" id="UP000019426"/>
    </source>
</evidence>
<protein>
    <submittedName>
        <fullName evidence="4">Cobalt-precorrin-6x reductase</fullName>
        <ecNumber evidence="4">1.3.1.-</ecNumber>
    </submittedName>
</protein>
<dbReference type="HOGENOM" id="CLU_068627_0_0_9"/>
<dbReference type="Proteomes" id="UP000019426">
    <property type="component" value="Chromosome M2/40_rep1"/>
</dbReference>
<proteinExistence type="predicted"/>
<dbReference type="NCBIfam" id="TIGR00715">
    <property type="entry name" value="precor6x_red"/>
    <property type="match status" value="1"/>
</dbReference>
<keyword evidence="3 4" id="KW-0560">Oxidoreductase</keyword>
<keyword evidence="2" id="KW-0169">Cobalamin biosynthesis</keyword>
<dbReference type="KEGG" id="clt:CM240_0498"/>
<evidence type="ECO:0000256" key="2">
    <source>
        <dbReference type="ARBA" id="ARBA00022573"/>
    </source>
</evidence>